<feature type="domain" description="4'-phosphopantetheinyl transferase" evidence="9">
    <location>
        <begin position="7"/>
        <end position="119"/>
    </location>
</feature>
<dbReference type="GO" id="GO:0000287">
    <property type="term" value="F:magnesium ion binding"/>
    <property type="evidence" value="ECO:0007669"/>
    <property type="project" value="UniProtKB-UniRule"/>
</dbReference>
<dbReference type="HAMAP" id="MF_00101">
    <property type="entry name" value="AcpS"/>
    <property type="match status" value="1"/>
</dbReference>
<dbReference type="InterPro" id="IPR037143">
    <property type="entry name" value="4-PPantetheinyl_Trfase_dom_sf"/>
</dbReference>
<evidence type="ECO:0000256" key="1">
    <source>
        <dbReference type="ARBA" id="ARBA00022516"/>
    </source>
</evidence>
<dbReference type="EC" id="2.7.8.7" evidence="8"/>
<keyword evidence="2 8" id="KW-0808">Transferase</keyword>
<evidence type="ECO:0000256" key="8">
    <source>
        <dbReference type="HAMAP-Rule" id="MF_00101"/>
    </source>
</evidence>
<dbReference type="Gene3D" id="3.90.470.20">
    <property type="entry name" value="4'-phosphopantetheinyl transferase domain"/>
    <property type="match status" value="1"/>
</dbReference>
<evidence type="ECO:0000256" key="2">
    <source>
        <dbReference type="ARBA" id="ARBA00022679"/>
    </source>
</evidence>
<evidence type="ECO:0000256" key="3">
    <source>
        <dbReference type="ARBA" id="ARBA00022723"/>
    </source>
</evidence>
<proteinExistence type="inferred from homology"/>
<dbReference type="InterPro" id="IPR004568">
    <property type="entry name" value="Ppantetheine-prot_Trfase_dom"/>
</dbReference>
<evidence type="ECO:0000256" key="7">
    <source>
        <dbReference type="ARBA" id="ARBA00023160"/>
    </source>
</evidence>
<keyword evidence="1 8" id="KW-0444">Lipid biosynthesis</keyword>
<dbReference type="Proteomes" id="UP000246278">
    <property type="component" value="Unassembled WGS sequence"/>
</dbReference>
<name>A0A317T728_9CHLB</name>
<dbReference type="GO" id="GO:0005737">
    <property type="term" value="C:cytoplasm"/>
    <property type="evidence" value="ECO:0007669"/>
    <property type="project" value="UniProtKB-SubCell"/>
</dbReference>
<dbReference type="NCBIfam" id="TIGR00516">
    <property type="entry name" value="acpS"/>
    <property type="match status" value="1"/>
</dbReference>
<feature type="binding site" evidence="8">
    <location>
        <position position="10"/>
    </location>
    <ligand>
        <name>Mg(2+)</name>
        <dbReference type="ChEBI" id="CHEBI:18420"/>
    </ligand>
</feature>
<evidence type="ECO:0000256" key="6">
    <source>
        <dbReference type="ARBA" id="ARBA00023098"/>
    </source>
</evidence>
<keyword evidence="6 8" id="KW-0443">Lipid metabolism</keyword>
<reference evidence="11" key="1">
    <citation type="submission" date="2017-10" db="EMBL/GenBank/DDBJ databases">
        <authorList>
            <person name="Gaisin V.A."/>
            <person name="Rysina M.S."/>
            <person name="Grouzdev D.S."/>
        </authorList>
    </citation>
    <scope>NUCLEOTIDE SEQUENCE [LARGE SCALE GENOMIC DNA]</scope>
    <source>
        <strain evidence="11">V1</strain>
    </source>
</reference>
<evidence type="ECO:0000256" key="4">
    <source>
        <dbReference type="ARBA" id="ARBA00022832"/>
    </source>
</evidence>
<comment type="subcellular location">
    <subcellularLocation>
        <location evidence="8">Cytoplasm</location>
    </subcellularLocation>
</comment>
<keyword evidence="5 8" id="KW-0460">Magnesium</keyword>
<evidence type="ECO:0000313" key="10">
    <source>
        <dbReference type="EMBL" id="PWW82483.1"/>
    </source>
</evidence>
<feature type="binding site" evidence="8">
    <location>
        <position position="59"/>
    </location>
    <ligand>
        <name>Mg(2+)</name>
        <dbReference type="ChEBI" id="CHEBI:18420"/>
    </ligand>
</feature>
<dbReference type="NCBIfam" id="TIGR00556">
    <property type="entry name" value="pantethn_trn"/>
    <property type="match status" value="1"/>
</dbReference>
<dbReference type="AlphaFoldDB" id="A0A317T728"/>
<evidence type="ECO:0000313" key="11">
    <source>
        <dbReference type="Proteomes" id="UP000246278"/>
    </source>
</evidence>
<dbReference type="InterPro" id="IPR008278">
    <property type="entry name" value="4-PPantetheinyl_Trfase_dom"/>
</dbReference>
<evidence type="ECO:0000259" key="9">
    <source>
        <dbReference type="Pfam" id="PF01648"/>
    </source>
</evidence>
<comment type="catalytic activity">
    <reaction evidence="8">
        <text>apo-[ACP] + CoA = holo-[ACP] + adenosine 3',5'-bisphosphate + H(+)</text>
        <dbReference type="Rhea" id="RHEA:12068"/>
        <dbReference type="Rhea" id="RHEA-COMP:9685"/>
        <dbReference type="Rhea" id="RHEA-COMP:9690"/>
        <dbReference type="ChEBI" id="CHEBI:15378"/>
        <dbReference type="ChEBI" id="CHEBI:29999"/>
        <dbReference type="ChEBI" id="CHEBI:57287"/>
        <dbReference type="ChEBI" id="CHEBI:58343"/>
        <dbReference type="ChEBI" id="CHEBI:64479"/>
        <dbReference type="EC" id="2.7.8.7"/>
    </reaction>
</comment>
<gene>
    <name evidence="8 10" type="primary">acpS</name>
    <name evidence="10" type="ORF">CR164_05700</name>
</gene>
<dbReference type="Pfam" id="PF01648">
    <property type="entry name" value="ACPS"/>
    <property type="match status" value="1"/>
</dbReference>
<dbReference type="OrthoDB" id="517356at2"/>
<dbReference type="EMBL" id="PDNZ01000003">
    <property type="protein sequence ID" value="PWW82483.1"/>
    <property type="molecule type" value="Genomic_DNA"/>
</dbReference>
<dbReference type="GO" id="GO:0008897">
    <property type="term" value="F:holo-[acyl-carrier-protein] synthase activity"/>
    <property type="evidence" value="ECO:0007669"/>
    <property type="project" value="UniProtKB-UniRule"/>
</dbReference>
<comment type="cofactor">
    <cofactor evidence="8">
        <name>Mg(2+)</name>
        <dbReference type="ChEBI" id="CHEBI:18420"/>
    </cofactor>
</comment>
<evidence type="ECO:0000256" key="5">
    <source>
        <dbReference type="ARBA" id="ARBA00022842"/>
    </source>
</evidence>
<dbReference type="RefSeq" id="WP_110022957.1">
    <property type="nucleotide sequence ID" value="NZ_PDNZ01000003.1"/>
</dbReference>
<keyword evidence="8" id="KW-0963">Cytoplasm</keyword>
<comment type="similarity">
    <text evidence="8">Belongs to the P-Pant transferase superfamily. AcpS family.</text>
</comment>
<comment type="function">
    <text evidence="8">Transfers the 4'-phosphopantetheine moiety from coenzyme A to a Ser of acyl-carrier-protein.</text>
</comment>
<protein>
    <recommendedName>
        <fullName evidence="8">Holo-[acyl-carrier-protein] synthase</fullName>
        <shortName evidence="8">Holo-ACP synthase</shortName>
        <ecNumber evidence="8">2.7.8.7</ecNumber>
    </recommendedName>
    <alternativeName>
        <fullName evidence="8">4'-phosphopantetheinyl transferase AcpS</fullName>
    </alternativeName>
</protein>
<comment type="caution">
    <text evidence="10">The sequence shown here is derived from an EMBL/GenBank/DDBJ whole genome shotgun (WGS) entry which is preliminary data.</text>
</comment>
<keyword evidence="11" id="KW-1185">Reference proteome</keyword>
<dbReference type="SUPFAM" id="SSF56214">
    <property type="entry name" value="4'-phosphopantetheinyl transferase"/>
    <property type="match status" value="1"/>
</dbReference>
<dbReference type="GO" id="GO:0006633">
    <property type="term" value="P:fatty acid biosynthetic process"/>
    <property type="evidence" value="ECO:0007669"/>
    <property type="project" value="UniProtKB-UniRule"/>
</dbReference>
<organism evidence="10 11">
    <name type="scientific">Prosthecochloris marina</name>
    <dbReference type="NCBI Taxonomy" id="2017681"/>
    <lineage>
        <taxon>Bacteria</taxon>
        <taxon>Pseudomonadati</taxon>
        <taxon>Chlorobiota</taxon>
        <taxon>Chlorobiia</taxon>
        <taxon>Chlorobiales</taxon>
        <taxon>Chlorobiaceae</taxon>
        <taxon>Prosthecochloris</taxon>
    </lineage>
</organism>
<keyword evidence="3 8" id="KW-0479">Metal-binding</keyword>
<keyword evidence="7 8" id="KW-0275">Fatty acid biosynthesis</keyword>
<sequence>MGVHREVGVDIVDIRRIRLSYERYGDKFLQRVLTESEIDYCRKKKDMMSSVAARFAAKEAVSKAIGSGMSRGFSWKSVEVVNDKHGKPSFRVLDKTLGIAGEKIRLSLSHNGDYAVAFVLLDL</sequence>
<keyword evidence="4 8" id="KW-0276">Fatty acid metabolism</keyword>
<dbReference type="InterPro" id="IPR002582">
    <property type="entry name" value="ACPS"/>
</dbReference>
<accession>A0A317T728</accession>